<keyword evidence="7" id="KW-1185">Reference proteome</keyword>
<dbReference type="PROSITE" id="PS00375">
    <property type="entry name" value="UDPGT"/>
    <property type="match status" value="1"/>
</dbReference>
<comment type="similarity">
    <text evidence="1 4">Belongs to the UDP-glycosyltransferase family.</text>
</comment>
<dbReference type="InterPro" id="IPR035595">
    <property type="entry name" value="UDP_glycos_trans_CS"/>
</dbReference>
<reference evidence="6 7" key="1">
    <citation type="submission" date="2019-06" db="EMBL/GenBank/DDBJ databases">
        <title>A chromosomal-level reference genome of Carpinus fangiana (Coryloideae, Betulaceae).</title>
        <authorList>
            <person name="Yang X."/>
            <person name="Wang Z."/>
            <person name="Zhang L."/>
            <person name="Hao G."/>
            <person name="Liu J."/>
            <person name="Yang Y."/>
        </authorList>
    </citation>
    <scope>NUCLEOTIDE SEQUENCE [LARGE SCALE GENOMIC DNA]</scope>
    <source>
        <strain evidence="6">Cfa_2016G</strain>
        <tissue evidence="6">Leaf</tissue>
    </source>
</reference>
<proteinExistence type="inferred from homology"/>
<evidence type="ECO:0000313" key="7">
    <source>
        <dbReference type="Proteomes" id="UP000327013"/>
    </source>
</evidence>
<evidence type="ECO:0000256" key="3">
    <source>
        <dbReference type="ARBA" id="ARBA00022679"/>
    </source>
</evidence>
<protein>
    <recommendedName>
        <fullName evidence="5">Glycosyltransferase</fullName>
        <ecNumber evidence="5">2.4.1.-</ecNumber>
    </recommendedName>
</protein>
<dbReference type="PANTHER" id="PTHR48049">
    <property type="entry name" value="GLYCOSYLTRANSFERASE"/>
    <property type="match status" value="1"/>
</dbReference>
<dbReference type="EMBL" id="CM017326">
    <property type="protein sequence ID" value="KAE8076000.1"/>
    <property type="molecule type" value="Genomic_DNA"/>
</dbReference>
<evidence type="ECO:0000256" key="4">
    <source>
        <dbReference type="RuleBase" id="RU003718"/>
    </source>
</evidence>
<dbReference type="Gene3D" id="3.40.50.2000">
    <property type="entry name" value="Glycogen Phosphorylase B"/>
    <property type="match status" value="2"/>
</dbReference>
<gene>
    <name evidence="6" type="ORF">FH972_014677</name>
</gene>
<keyword evidence="3 4" id="KW-0808">Transferase</keyword>
<dbReference type="GO" id="GO:0035251">
    <property type="term" value="F:UDP-glucosyltransferase activity"/>
    <property type="evidence" value="ECO:0007669"/>
    <property type="project" value="InterPro"/>
</dbReference>
<dbReference type="InterPro" id="IPR002213">
    <property type="entry name" value="UDP_glucos_trans"/>
</dbReference>
<dbReference type="OrthoDB" id="5835829at2759"/>
<name>A0A5N6RDX9_9ROSI</name>
<sequence>MGKTLLHLSMYPWFAIGHLTPYLYLSNKLAQKGHTISFFIPTKTQPKLEHLNLYPDHITFVPITLPHVDGLPSDAETTSDVPSTLYSHLMTALDLTESHIEHLLRDFKPDIVFYDTAYWVPKLTRKLGIKSIHYCVISTATVGYTLVPARQRSGYHSEADFLQPPSGFPISSIVLQVHETRRFARMANIKFGSNVIFCDRLFASSDEADALGYWACREIEGPCIDYLVSQFEKPVLVSGPILVEPPASTLEEKWVEWLRSFKASSVIYCALGSECKLTKDQFQELVLGFELCGSPFLAALKPPFGIESVEAALPKGFEERVKGKGMVHGGWVQQRLILGHPSIGCFVTHCGSGSLLEALRSECQLVMLPQIPDQIINARMMANNWKVGVEIEKGEEDGLFTKGSVCKAVKAVMEVDSEVGRLVRANHAKLRDALLNEDLQSSYIDSFSQKLQDLVG</sequence>
<evidence type="ECO:0000256" key="5">
    <source>
        <dbReference type="RuleBase" id="RU362057"/>
    </source>
</evidence>
<dbReference type="FunFam" id="3.40.50.2000:FF:000087">
    <property type="entry name" value="Glycosyltransferase"/>
    <property type="match status" value="1"/>
</dbReference>
<evidence type="ECO:0000313" key="6">
    <source>
        <dbReference type="EMBL" id="KAE8076000.1"/>
    </source>
</evidence>
<dbReference type="Proteomes" id="UP000327013">
    <property type="component" value="Chromosome 6"/>
</dbReference>
<dbReference type="PANTHER" id="PTHR48049:SF167">
    <property type="entry name" value="GLYCOSYLTRANSFERASE"/>
    <property type="match status" value="1"/>
</dbReference>
<organism evidence="6 7">
    <name type="scientific">Carpinus fangiana</name>
    <dbReference type="NCBI Taxonomy" id="176857"/>
    <lineage>
        <taxon>Eukaryota</taxon>
        <taxon>Viridiplantae</taxon>
        <taxon>Streptophyta</taxon>
        <taxon>Embryophyta</taxon>
        <taxon>Tracheophyta</taxon>
        <taxon>Spermatophyta</taxon>
        <taxon>Magnoliopsida</taxon>
        <taxon>eudicotyledons</taxon>
        <taxon>Gunneridae</taxon>
        <taxon>Pentapetalae</taxon>
        <taxon>rosids</taxon>
        <taxon>fabids</taxon>
        <taxon>Fagales</taxon>
        <taxon>Betulaceae</taxon>
        <taxon>Carpinus</taxon>
    </lineage>
</organism>
<dbReference type="AlphaFoldDB" id="A0A5N6RDX9"/>
<evidence type="ECO:0000256" key="2">
    <source>
        <dbReference type="ARBA" id="ARBA00022676"/>
    </source>
</evidence>
<evidence type="ECO:0000256" key="1">
    <source>
        <dbReference type="ARBA" id="ARBA00009995"/>
    </source>
</evidence>
<keyword evidence="2 4" id="KW-0328">Glycosyltransferase</keyword>
<dbReference type="SUPFAM" id="SSF53756">
    <property type="entry name" value="UDP-Glycosyltransferase/glycogen phosphorylase"/>
    <property type="match status" value="1"/>
</dbReference>
<accession>A0A5N6RDX9</accession>
<dbReference type="EC" id="2.4.1.-" evidence="5"/>
<dbReference type="Pfam" id="PF00201">
    <property type="entry name" value="UDPGT"/>
    <property type="match status" value="1"/>
</dbReference>
<dbReference type="InterPro" id="IPR050481">
    <property type="entry name" value="UDP-glycosyltransf_plant"/>
</dbReference>
<dbReference type="CDD" id="cd03784">
    <property type="entry name" value="GT1_Gtf-like"/>
    <property type="match status" value="1"/>
</dbReference>
<dbReference type="FunFam" id="3.40.50.2000:FF:000037">
    <property type="entry name" value="Glycosyltransferase"/>
    <property type="match status" value="1"/>
</dbReference>